<evidence type="ECO:0000313" key="2">
    <source>
        <dbReference type="EMBL" id="GAA0155338.1"/>
    </source>
</evidence>
<accession>A0AAV3PWA9</accession>
<name>A0AAV3PWA9_LITER</name>
<dbReference type="EMBL" id="BAABME010018883">
    <property type="protein sequence ID" value="GAA0155338.1"/>
    <property type="molecule type" value="Genomic_DNA"/>
</dbReference>
<feature type="region of interest" description="Disordered" evidence="1">
    <location>
        <begin position="1"/>
        <end position="42"/>
    </location>
</feature>
<comment type="caution">
    <text evidence="2">The sequence shown here is derived from an EMBL/GenBank/DDBJ whole genome shotgun (WGS) entry which is preliminary data.</text>
</comment>
<dbReference type="AlphaFoldDB" id="A0AAV3PWA9"/>
<sequence>MGSRPRSSITKEMRRTRRNLSGKTQRKSSSRVLNRRTTKESAPMKVSDKLVALNNLINPLQSNNEEVEIDKLFQETANYIVLLKIQVSILQKLVDFYGSSAHEQVQENQNVIV</sequence>
<evidence type="ECO:0000313" key="3">
    <source>
        <dbReference type="Proteomes" id="UP001454036"/>
    </source>
</evidence>
<gene>
    <name evidence="2" type="ORF">LIER_38064</name>
</gene>
<keyword evidence="3" id="KW-1185">Reference proteome</keyword>
<evidence type="ECO:0000256" key="1">
    <source>
        <dbReference type="SAM" id="MobiDB-lite"/>
    </source>
</evidence>
<organism evidence="2 3">
    <name type="scientific">Lithospermum erythrorhizon</name>
    <name type="common">Purple gromwell</name>
    <name type="synonym">Lithospermum officinale var. erythrorhizon</name>
    <dbReference type="NCBI Taxonomy" id="34254"/>
    <lineage>
        <taxon>Eukaryota</taxon>
        <taxon>Viridiplantae</taxon>
        <taxon>Streptophyta</taxon>
        <taxon>Embryophyta</taxon>
        <taxon>Tracheophyta</taxon>
        <taxon>Spermatophyta</taxon>
        <taxon>Magnoliopsida</taxon>
        <taxon>eudicotyledons</taxon>
        <taxon>Gunneridae</taxon>
        <taxon>Pentapetalae</taxon>
        <taxon>asterids</taxon>
        <taxon>lamiids</taxon>
        <taxon>Boraginales</taxon>
        <taxon>Boraginaceae</taxon>
        <taxon>Boraginoideae</taxon>
        <taxon>Lithospermeae</taxon>
        <taxon>Lithospermum</taxon>
    </lineage>
</organism>
<feature type="compositionally biased region" description="Basic residues" evidence="1">
    <location>
        <begin position="14"/>
        <end position="36"/>
    </location>
</feature>
<proteinExistence type="predicted"/>
<feature type="compositionally biased region" description="Polar residues" evidence="1">
    <location>
        <begin position="1"/>
        <end position="10"/>
    </location>
</feature>
<reference evidence="2 3" key="1">
    <citation type="submission" date="2024-01" db="EMBL/GenBank/DDBJ databases">
        <title>The complete chloroplast genome sequence of Lithospermum erythrorhizon: insights into the phylogenetic relationship among Boraginaceae species and the maternal lineages of purple gromwells.</title>
        <authorList>
            <person name="Okada T."/>
            <person name="Watanabe K."/>
        </authorList>
    </citation>
    <scope>NUCLEOTIDE SEQUENCE [LARGE SCALE GENOMIC DNA]</scope>
</reference>
<dbReference type="Proteomes" id="UP001454036">
    <property type="component" value="Unassembled WGS sequence"/>
</dbReference>
<protein>
    <submittedName>
        <fullName evidence="2">Uncharacterized protein</fullName>
    </submittedName>
</protein>